<proteinExistence type="predicted"/>
<sequence length="116" mass="13116">MQVMQTPPENLNDTPTSTAPAGPRGAQTDPRAEAVVQRWTGGVLFRVRAYLESGQPSERRKKAQRAAEAAEQRTKRDPMQEARVAEKKRIEQARVAEEKRRADEMVWSEVLRAGLF</sequence>
<organism evidence="2">
    <name type="scientific">Chromera velia CCMP2878</name>
    <dbReference type="NCBI Taxonomy" id="1169474"/>
    <lineage>
        <taxon>Eukaryota</taxon>
        <taxon>Sar</taxon>
        <taxon>Alveolata</taxon>
        <taxon>Colpodellida</taxon>
        <taxon>Chromeraceae</taxon>
        <taxon>Chromera</taxon>
    </lineage>
</organism>
<dbReference type="EMBL" id="CDMZ01002937">
    <property type="protein sequence ID" value="CEM44468.1"/>
    <property type="molecule type" value="Genomic_DNA"/>
</dbReference>
<evidence type="ECO:0000256" key="1">
    <source>
        <dbReference type="SAM" id="MobiDB-lite"/>
    </source>
</evidence>
<feature type="compositionally biased region" description="Polar residues" evidence="1">
    <location>
        <begin position="1"/>
        <end position="19"/>
    </location>
</feature>
<dbReference type="AlphaFoldDB" id="A0A0G4HJT5"/>
<accession>A0A0G4HJT5</accession>
<evidence type="ECO:0000313" key="2">
    <source>
        <dbReference type="EMBL" id="CEM44468.1"/>
    </source>
</evidence>
<name>A0A0G4HJT5_9ALVE</name>
<feature type="region of interest" description="Disordered" evidence="1">
    <location>
        <begin position="52"/>
        <end position="88"/>
    </location>
</feature>
<feature type="region of interest" description="Disordered" evidence="1">
    <location>
        <begin position="1"/>
        <end position="31"/>
    </location>
</feature>
<feature type="compositionally biased region" description="Basic and acidic residues" evidence="1">
    <location>
        <begin position="68"/>
        <end position="88"/>
    </location>
</feature>
<dbReference type="VEuPathDB" id="CryptoDB:Cvel_7179"/>
<gene>
    <name evidence="2" type="ORF">Cvel_7179</name>
</gene>
<reference evidence="2" key="1">
    <citation type="submission" date="2014-11" db="EMBL/GenBank/DDBJ databases">
        <authorList>
            <person name="Otto D Thomas"/>
            <person name="Naeem Raeece"/>
        </authorList>
    </citation>
    <scope>NUCLEOTIDE SEQUENCE</scope>
</reference>
<protein>
    <submittedName>
        <fullName evidence="2">Uncharacterized protein</fullName>
    </submittedName>
</protein>